<keyword evidence="4" id="KW-0560">Oxidoreductase</keyword>
<proteinExistence type="inferred from homology"/>
<evidence type="ECO:0000256" key="3">
    <source>
        <dbReference type="ARBA" id="ARBA00012804"/>
    </source>
</evidence>
<dbReference type="STRING" id="33097.A0A150G4D3"/>
<dbReference type="PANTHER" id="PTHR43563:SF1">
    <property type="entry name" value="AMINE OXIDASE [FLAVIN-CONTAINING] B"/>
    <property type="match status" value="1"/>
</dbReference>
<dbReference type="SUPFAM" id="SSF54373">
    <property type="entry name" value="FAD-linked reductases, C-terminal domain"/>
    <property type="match status" value="1"/>
</dbReference>
<dbReference type="Pfam" id="PF01593">
    <property type="entry name" value="Amino_oxidase"/>
    <property type="match status" value="1"/>
</dbReference>
<dbReference type="InterPro" id="IPR001613">
    <property type="entry name" value="Flavin_amine_oxidase"/>
</dbReference>
<feature type="binding site" evidence="6">
    <location>
        <position position="363"/>
    </location>
    <ligand>
        <name>FAD</name>
        <dbReference type="ChEBI" id="CHEBI:57692"/>
    </ligand>
</feature>
<dbReference type="GO" id="GO:0097621">
    <property type="term" value="F:monoamine oxidase activity"/>
    <property type="evidence" value="ECO:0007669"/>
    <property type="project" value="UniProtKB-EC"/>
</dbReference>
<comment type="caution">
    <text evidence="8">The sequence shown here is derived from an EMBL/GenBank/DDBJ whole genome shotgun (WGS) entry which is preliminary data.</text>
</comment>
<name>A0A150G4D3_GONPE</name>
<evidence type="ECO:0000256" key="1">
    <source>
        <dbReference type="ARBA" id="ARBA00001974"/>
    </source>
</evidence>
<dbReference type="InterPro" id="IPR050703">
    <property type="entry name" value="Flavin_MAO"/>
</dbReference>
<dbReference type="Gene3D" id="3.90.660.10">
    <property type="match status" value="1"/>
</dbReference>
<evidence type="ECO:0000256" key="5">
    <source>
        <dbReference type="ARBA" id="ARBA00048448"/>
    </source>
</evidence>
<dbReference type="InterPro" id="IPR036188">
    <property type="entry name" value="FAD/NAD-bd_sf"/>
</dbReference>
<dbReference type="PRINTS" id="PR00757">
    <property type="entry name" value="AMINEOXDASEF"/>
</dbReference>
<evidence type="ECO:0000313" key="8">
    <source>
        <dbReference type="EMBL" id="KXZ44717.1"/>
    </source>
</evidence>
<feature type="domain" description="Amine oxidase" evidence="7">
    <location>
        <begin position="100"/>
        <end position="385"/>
    </location>
</feature>
<comment type="similarity">
    <text evidence="2">Belongs to the flavin monoamine oxidase family.</text>
</comment>
<accession>A0A150G4D3</accession>
<evidence type="ECO:0000313" key="9">
    <source>
        <dbReference type="Proteomes" id="UP000075714"/>
    </source>
</evidence>
<dbReference type="Gene3D" id="3.50.50.60">
    <property type="entry name" value="FAD/NAD(P)-binding domain"/>
    <property type="match status" value="1"/>
</dbReference>
<gene>
    <name evidence="8" type="ORF">GPECTOR_63g43</name>
</gene>
<dbReference type="EMBL" id="LSYV01000064">
    <property type="protein sequence ID" value="KXZ44717.1"/>
    <property type="molecule type" value="Genomic_DNA"/>
</dbReference>
<organism evidence="8 9">
    <name type="scientific">Gonium pectorale</name>
    <name type="common">Green alga</name>
    <dbReference type="NCBI Taxonomy" id="33097"/>
    <lineage>
        <taxon>Eukaryota</taxon>
        <taxon>Viridiplantae</taxon>
        <taxon>Chlorophyta</taxon>
        <taxon>core chlorophytes</taxon>
        <taxon>Chlorophyceae</taxon>
        <taxon>CS clade</taxon>
        <taxon>Chlamydomonadales</taxon>
        <taxon>Volvocaceae</taxon>
        <taxon>Gonium</taxon>
    </lineage>
</organism>
<dbReference type="PANTHER" id="PTHR43563">
    <property type="entry name" value="AMINE OXIDASE"/>
    <property type="match status" value="1"/>
</dbReference>
<sequence length="423" mass="45125">MQHATLQLINELGLRVVKQPWFAEESGMDGEANFSSGSSVPLSEAENRELTAVCERLEGWAASVRNPQSWTACRDAVDWDGQSVQQYLDLNVASTAVRRELELLVRTTTASEPSDMSFLYFLYFLGICGGVAGVGDGDGGAQTYKICGGAQQLSTRLAAELAARGVPVRLNSAVARITRKPDGAVWVDTRAGAQLEAACLVAALSPPLWRSIEWSPPLSAAKQAIADRMYMGSVVKVIALYDTNFWEPFRPRGLLEQLGPVSNLFPSSVGGAPALIGLVVGTDARAFAALPEAERRRRVLAQYAAYFGDGAAERGCVRFMSKDWTGEAYSRGGYAALMPPGLATSAGAAFRQPEGTVVFAGTELARRWAGYFEGAVESGYRAAYDAAELLRLRQGTGVEATRAAGGSMMGREGGQACAARSKL</sequence>
<dbReference type="EC" id="1.4.3.4" evidence="3"/>
<dbReference type="SUPFAM" id="SSF51905">
    <property type="entry name" value="FAD/NAD(P)-binding domain"/>
    <property type="match status" value="1"/>
</dbReference>
<dbReference type="Proteomes" id="UP000075714">
    <property type="component" value="Unassembled WGS sequence"/>
</dbReference>
<protein>
    <recommendedName>
        <fullName evidence="3">monoamine oxidase</fullName>
        <ecNumber evidence="3">1.4.3.4</ecNumber>
    </recommendedName>
</protein>
<comment type="catalytic activity">
    <reaction evidence="5">
        <text>a secondary aliphatic amine + O2 + H2O = a primary amine + an aldehyde + H2O2</text>
        <dbReference type="Rhea" id="RHEA:26414"/>
        <dbReference type="ChEBI" id="CHEBI:15377"/>
        <dbReference type="ChEBI" id="CHEBI:15379"/>
        <dbReference type="ChEBI" id="CHEBI:16240"/>
        <dbReference type="ChEBI" id="CHEBI:17478"/>
        <dbReference type="ChEBI" id="CHEBI:58855"/>
        <dbReference type="ChEBI" id="CHEBI:65296"/>
        <dbReference type="EC" id="1.4.3.4"/>
    </reaction>
</comment>
<evidence type="ECO:0000256" key="4">
    <source>
        <dbReference type="ARBA" id="ARBA00023002"/>
    </source>
</evidence>
<dbReference type="InterPro" id="IPR002937">
    <property type="entry name" value="Amino_oxidase"/>
</dbReference>
<comment type="cofactor">
    <cofactor evidence="1">
        <name>FAD</name>
        <dbReference type="ChEBI" id="CHEBI:57692"/>
    </cofactor>
</comment>
<dbReference type="Gene3D" id="1.10.405.10">
    <property type="entry name" value="Guanine Nucleotide Dissociation Inhibitor, domain 1"/>
    <property type="match status" value="1"/>
</dbReference>
<reference evidence="9" key="1">
    <citation type="journal article" date="2016" name="Nat. Commun.">
        <title>The Gonium pectorale genome demonstrates co-option of cell cycle regulation during the evolution of multicellularity.</title>
        <authorList>
            <person name="Hanschen E.R."/>
            <person name="Marriage T.N."/>
            <person name="Ferris P.J."/>
            <person name="Hamaji T."/>
            <person name="Toyoda A."/>
            <person name="Fujiyama A."/>
            <person name="Neme R."/>
            <person name="Noguchi H."/>
            <person name="Minakuchi Y."/>
            <person name="Suzuki M."/>
            <person name="Kawai-Toyooka H."/>
            <person name="Smith D.R."/>
            <person name="Sparks H."/>
            <person name="Anderson J."/>
            <person name="Bakaric R."/>
            <person name="Luria V."/>
            <person name="Karger A."/>
            <person name="Kirschner M.W."/>
            <person name="Durand P.M."/>
            <person name="Michod R.E."/>
            <person name="Nozaki H."/>
            <person name="Olson B.J."/>
        </authorList>
    </citation>
    <scope>NUCLEOTIDE SEQUENCE [LARGE SCALE GENOMIC DNA]</scope>
    <source>
        <strain evidence="9">NIES-2863</strain>
    </source>
</reference>
<evidence type="ECO:0000259" key="7">
    <source>
        <dbReference type="Pfam" id="PF01593"/>
    </source>
</evidence>
<dbReference type="OrthoDB" id="547090at2759"/>
<evidence type="ECO:0000256" key="2">
    <source>
        <dbReference type="ARBA" id="ARBA00005995"/>
    </source>
</evidence>
<dbReference type="AlphaFoldDB" id="A0A150G4D3"/>
<keyword evidence="9" id="KW-1185">Reference proteome</keyword>
<evidence type="ECO:0000256" key="6">
    <source>
        <dbReference type="PIRSR" id="PIRSR601613-1"/>
    </source>
</evidence>
<feature type="binding site" evidence="6">
    <location>
        <position position="174"/>
    </location>
    <ligand>
        <name>FAD</name>
        <dbReference type="ChEBI" id="CHEBI:57692"/>
    </ligand>
</feature>